<organism evidence="1 2">
    <name type="scientific">Coemansia linderi</name>
    <dbReference type="NCBI Taxonomy" id="2663919"/>
    <lineage>
        <taxon>Eukaryota</taxon>
        <taxon>Fungi</taxon>
        <taxon>Fungi incertae sedis</taxon>
        <taxon>Zoopagomycota</taxon>
        <taxon>Kickxellomycotina</taxon>
        <taxon>Kickxellomycetes</taxon>
        <taxon>Kickxellales</taxon>
        <taxon>Kickxellaceae</taxon>
        <taxon>Coemansia</taxon>
    </lineage>
</organism>
<sequence length="1500" mass="166088">MVSTARAVSATVSAAGTVWLLYRATNYVSYYLDDKHHRKALCGKGSRWSLSLSSDCFRIGVLWPASLIVAASVTFAALAVYCLLPGGLKSAGFLGVGNREKPVRHPLGPAIMRDNRACVGRAVVALSVAQAALLVYAWVHQAEAAVFTHTYFALVSHFAVVVAVVNAGFLVRYLYSDRLLYAGLFPWPLPVLVLFYLMIGSCEVYYSFFTPATRNVPIFGGNASLYSNTLVASTLLSLGLLFTYARAQLRPVFVRPLAAASESGHLEYTPAYDVEANADADDEVTPLARSADQKPVPLVESPEFNVSWYSTLAFSWGNDILRRGSSRTLEATDLYRLDESDLPIPNWRRYLRHRKAGRSLMVTLMMVFAPEFILQAGLALVTSILYFSGPFFLQRILRSIEILGGGKGAGGGVPAEKSIRSAYLDAFGLLFFTLAASVLSNQTMWVGRHIGFRLKGLLVAELSSKTLRRRGKGSWEDAKSDDDDEEKDDDEDAPTAQAAADGKIMNLLTTDFSRVAEVSAYLDNVYSLPLMLFIGIWYMYMLLGVSALVGLSMSVLYVPLSKMLFKYLTKVEKKLTSLSDERVTVITELLQGIKAVKLFGWESRFLEMVDERRERQLKYMWKLLLAWVRVHVASSLAPMLILVVIFVVYIIGFGNRLTAEIAFTTISVFQLIRIVFEHLPGFLNWVIGGYVALGRIDSYLGQPQVQDLEKRVAYTDSGRDELGFESADLEWESPSSSAKSGNENVVAGKNLAGVNATDATENTPLLADSTAAATPQTQVARSSANESYASLDRDDGDDLVRFALKDIDVRFPHGVLSVIAGPTGSGKSSLLLALIGEMTLTRGRILLPTVNPRLDDNSDYKYRDIFELSDEGLAIRDIAYVSQEAWLRNATIRENILFGEQYDAARYEEVLRVCALKPDLRILSAGDQTEIGERGVTLSGGQKQRVALARAVYSSRRILLIDDCLSAVDAHTAKHILMECLLSKTPLMLGRTRVLVTHHVSMCLPFAQYIVMLSEGQVTLKGNPAELQDQGVFTKVLAELESSEDKKEAADPKGKGKDAEQATLDADVLDEEDPSKSVTDMTPEDEYNLQRLKKIAEQRGLDPDGDLSALQGTLVEDEERESGHVKSEVWLTYLNASGNKWFWIISITLLTVCQLFLVMQDYWIRIWVASTSKDDAVVGAHISGSSLAAAAMPSSLWSTLSAPMAALRASMPVYSFNTNVSDVLSTTFSSEQQHHSAVYWISIYVVIGVVGVIWRVIQMWFVYSGAIRASRSLHSRLVRRVVRATPRFFDSTPLGRIINRFSRDMNTVDESTMDTIVWWSCDILAVISVLAIITAVTPTFIIIAGIVSLLYVGIATYYLNTSRELKRLESTSMSPLLSLFGELILGVSTIRAFGAKHYYVKEALNRIDAHNQPFYMVWATNRWLSMRIDFSGAVVSFACALFILASLDWLDAGLAGFVLSYALTFSERMLWVIRNYSTNELNMNAIERISQYLNIEEEAA</sequence>
<reference evidence="1" key="1">
    <citation type="submission" date="2022-07" db="EMBL/GenBank/DDBJ databases">
        <title>Phylogenomic reconstructions and comparative analyses of Kickxellomycotina fungi.</title>
        <authorList>
            <person name="Reynolds N.K."/>
            <person name="Stajich J.E."/>
            <person name="Barry K."/>
            <person name="Grigoriev I.V."/>
            <person name="Crous P."/>
            <person name="Smith M.E."/>
        </authorList>
    </citation>
    <scope>NUCLEOTIDE SEQUENCE</scope>
    <source>
        <strain evidence="1">BCRC 34191</strain>
    </source>
</reference>
<protein>
    <submittedName>
        <fullName evidence="1">Uncharacterized protein</fullName>
    </submittedName>
</protein>
<evidence type="ECO:0000313" key="2">
    <source>
        <dbReference type="Proteomes" id="UP001140066"/>
    </source>
</evidence>
<feature type="non-terminal residue" evidence="1">
    <location>
        <position position="1500"/>
    </location>
</feature>
<dbReference type="EMBL" id="JANBUK010000465">
    <property type="protein sequence ID" value="KAJ2789869.1"/>
    <property type="molecule type" value="Genomic_DNA"/>
</dbReference>
<name>A0ACC1KH80_9FUNG</name>
<proteinExistence type="predicted"/>
<keyword evidence="2" id="KW-1185">Reference proteome</keyword>
<dbReference type="Proteomes" id="UP001140066">
    <property type="component" value="Unassembled WGS sequence"/>
</dbReference>
<accession>A0ACC1KH80</accession>
<gene>
    <name evidence="1" type="ORF">GGI18_002150</name>
</gene>
<evidence type="ECO:0000313" key="1">
    <source>
        <dbReference type="EMBL" id="KAJ2789869.1"/>
    </source>
</evidence>
<comment type="caution">
    <text evidence="1">The sequence shown here is derived from an EMBL/GenBank/DDBJ whole genome shotgun (WGS) entry which is preliminary data.</text>
</comment>